<dbReference type="Proteomes" id="UP000828941">
    <property type="component" value="Chromosome 5"/>
</dbReference>
<sequence length="372" mass="42274">MALDVARFQKELFLNSFQDAESNLPSNLKTLFQEIKSEIIDDKNKRFWSHPPSKSISMLYDLNEALAECLVFGQQQNNLKKNLIIISSFSLSQQNFVRKLKPRLSTIKDNLVTLRQKGEEQSPSSWAPVSFPTGRHTCFSDEESKLVGLANHEKGILQILSNKGFKAIGVHGMCGSGKTALVRKVLSNPSVLNKYKPIIWVCLSELFLKKELDIKIVKYILEEHLDYDVDRLTCKRSNAWFLEELNRLLRSKRYLIMLDDVWHCNDWIGKLGYEFGEASCDNPFEDRFTHALPKDSGGAVIVTSRIRQVAKEIVGEENLIHVKPLEEDDAKLLEVLVGESMAKSDEITVDEVVRHCHGLPFAAMALRNVIGE</sequence>
<accession>A0ACB9PBS8</accession>
<gene>
    <name evidence="1" type="ORF">L6164_012998</name>
</gene>
<keyword evidence="2" id="KW-1185">Reference proteome</keyword>
<comment type="caution">
    <text evidence="1">The sequence shown here is derived from an EMBL/GenBank/DDBJ whole genome shotgun (WGS) entry which is preliminary data.</text>
</comment>
<protein>
    <submittedName>
        <fullName evidence="1">Uncharacterized protein</fullName>
    </submittedName>
</protein>
<organism evidence="1 2">
    <name type="scientific">Bauhinia variegata</name>
    <name type="common">Purple orchid tree</name>
    <name type="synonym">Phanera variegata</name>
    <dbReference type="NCBI Taxonomy" id="167791"/>
    <lineage>
        <taxon>Eukaryota</taxon>
        <taxon>Viridiplantae</taxon>
        <taxon>Streptophyta</taxon>
        <taxon>Embryophyta</taxon>
        <taxon>Tracheophyta</taxon>
        <taxon>Spermatophyta</taxon>
        <taxon>Magnoliopsida</taxon>
        <taxon>eudicotyledons</taxon>
        <taxon>Gunneridae</taxon>
        <taxon>Pentapetalae</taxon>
        <taxon>rosids</taxon>
        <taxon>fabids</taxon>
        <taxon>Fabales</taxon>
        <taxon>Fabaceae</taxon>
        <taxon>Cercidoideae</taxon>
        <taxon>Cercideae</taxon>
        <taxon>Bauhiniinae</taxon>
        <taxon>Bauhinia</taxon>
    </lineage>
</organism>
<evidence type="ECO:0000313" key="1">
    <source>
        <dbReference type="EMBL" id="KAI4345913.1"/>
    </source>
</evidence>
<name>A0ACB9PBS8_BAUVA</name>
<proteinExistence type="predicted"/>
<reference evidence="1 2" key="1">
    <citation type="journal article" date="2022" name="DNA Res.">
        <title>Chromosomal-level genome assembly of the orchid tree Bauhinia variegata (Leguminosae; Cercidoideae) supports the allotetraploid origin hypothesis of Bauhinia.</title>
        <authorList>
            <person name="Zhong Y."/>
            <person name="Chen Y."/>
            <person name="Zheng D."/>
            <person name="Pang J."/>
            <person name="Liu Y."/>
            <person name="Luo S."/>
            <person name="Meng S."/>
            <person name="Qian L."/>
            <person name="Wei D."/>
            <person name="Dai S."/>
            <person name="Zhou R."/>
        </authorList>
    </citation>
    <scope>NUCLEOTIDE SEQUENCE [LARGE SCALE GENOMIC DNA]</scope>
    <source>
        <strain evidence="1">BV-YZ2020</strain>
    </source>
</reference>
<evidence type="ECO:0000313" key="2">
    <source>
        <dbReference type="Proteomes" id="UP000828941"/>
    </source>
</evidence>
<dbReference type="EMBL" id="CM039430">
    <property type="protein sequence ID" value="KAI4345913.1"/>
    <property type="molecule type" value="Genomic_DNA"/>
</dbReference>